<dbReference type="Pfam" id="PF07716">
    <property type="entry name" value="bZIP_2"/>
    <property type="match status" value="1"/>
</dbReference>
<dbReference type="InterPro" id="IPR046347">
    <property type="entry name" value="bZIP_sf"/>
</dbReference>
<accession>A0AAN9A758</accession>
<keyword evidence="3" id="KW-0805">Transcription regulation</keyword>
<evidence type="ECO:0000259" key="8">
    <source>
        <dbReference type="PROSITE" id="PS50217"/>
    </source>
</evidence>
<feature type="region of interest" description="Disordered" evidence="7">
    <location>
        <begin position="95"/>
        <end position="119"/>
    </location>
</feature>
<protein>
    <recommendedName>
        <fullName evidence="8">BZIP domain-containing protein</fullName>
    </recommendedName>
</protein>
<evidence type="ECO:0000256" key="6">
    <source>
        <dbReference type="ARBA" id="ARBA00023242"/>
    </source>
</evidence>
<gene>
    <name evidence="9" type="ORF">SK128_006128</name>
</gene>
<feature type="compositionally biased region" description="Basic and acidic residues" evidence="7">
    <location>
        <begin position="60"/>
        <end position="69"/>
    </location>
</feature>
<keyword evidence="6" id="KW-0539">Nucleus</keyword>
<reference evidence="9 10" key="1">
    <citation type="submission" date="2023-11" db="EMBL/GenBank/DDBJ databases">
        <title>Halocaridina rubra genome assembly.</title>
        <authorList>
            <person name="Smith C."/>
        </authorList>
    </citation>
    <scope>NUCLEOTIDE SEQUENCE [LARGE SCALE GENOMIC DNA]</scope>
    <source>
        <strain evidence="9">EP-1</strain>
        <tissue evidence="9">Whole</tissue>
    </source>
</reference>
<dbReference type="FunFam" id="1.20.5.170:FF:000025">
    <property type="entry name" value="nuclear factor interleukin-3-regulated protein-like"/>
    <property type="match status" value="1"/>
</dbReference>
<evidence type="ECO:0000256" key="2">
    <source>
        <dbReference type="ARBA" id="ARBA00006079"/>
    </source>
</evidence>
<dbReference type="CDD" id="cd14695">
    <property type="entry name" value="bZIP_HLF"/>
    <property type="match status" value="1"/>
</dbReference>
<evidence type="ECO:0000256" key="7">
    <source>
        <dbReference type="SAM" id="MobiDB-lite"/>
    </source>
</evidence>
<keyword evidence="4" id="KW-0238">DNA-binding</keyword>
<dbReference type="Gene3D" id="1.20.5.170">
    <property type="match status" value="1"/>
</dbReference>
<feature type="region of interest" description="Disordered" evidence="7">
    <location>
        <begin position="336"/>
        <end position="367"/>
    </location>
</feature>
<sequence>ILNMAEGDEKALPFPKTSRFDYSRFNPRIFKVKEELDDYMDVQPLDFSTKRKQSPPLQEESNHDSEMKHHTECRANAFETSGSYMLPDSSVRIKPKCHPRQDDMSVTPPPLSSSTPLSLGQTSESLVSSINHSVFAKFHSNPLLLSTLQSAFSISESYGPPITSKNISSSEYLSTGHSSDASSLYNSKELHVEKLALNRLGLNSIRSRRVEVSKTGENGLGLGNTLGAGGLGRGSIFNQSADNEHPIQEVDGFGVHQSVNSPAKDVDLMGNSRISSSTLAEATLTEESNSSYYKFREEMIKQVQASKSRWIQNRKSNSERSDDDCAEHCEEKIPETSCKTLDQPGDTADLPLPANSEMVKDPSHGPSQDCLSKNVNLVNKRKVRPNNVVVKDDAYWERRRKNNEAAKRSRDARRAKEDEIAIRAAFLEQENIKLRVELSSLKAETAKLRFYVYTANDISSTTRQYC</sequence>
<dbReference type="SMART" id="SM00338">
    <property type="entry name" value="BRLZ"/>
    <property type="match status" value="1"/>
</dbReference>
<dbReference type="InterPro" id="IPR004827">
    <property type="entry name" value="bZIP"/>
</dbReference>
<feature type="non-terminal residue" evidence="9">
    <location>
        <position position="1"/>
    </location>
</feature>
<proteinExistence type="inferred from homology"/>
<dbReference type="SUPFAM" id="SSF57959">
    <property type="entry name" value="Leucine zipper domain"/>
    <property type="match status" value="1"/>
</dbReference>
<dbReference type="EMBL" id="JAXCGZ010011473">
    <property type="protein sequence ID" value="KAK7074725.1"/>
    <property type="molecule type" value="Genomic_DNA"/>
</dbReference>
<evidence type="ECO:0000256" key="5">
    <source>
        <dbReference type="ARBA" id="ARBA00023163"/>
    </source>
</evidence>
<dbReference type="GO" id="GO:0000978">
    <property type="term" value="F:RNA polymerase II cis-regulatory region sequence-specific DNA binding"/>
    <property type="evidence" value="ECO:0007669"/>
    <property type="project" value="TreeGrafter"/>
</dbReference>
<evidence type="ECO:0000256" key="3">
    <source>
        <dbReference type="ARBA" id="ARBA00023015"/>
    </source>
</evidence>
<dbReference type="GO" id="GO:0005634">
    <property type="term" value="C:nucleus"/>
    <property type="evidence" value="ECO:0007669"/>
    <property type="project" value="UniProtKB-SubCell"/>
</dbReference>
<evidence type="ECO:0000256" key="1">
    <source>
        <dbReference type="ARBA" id="ARBA00004123"/>
    </source>
</evidence>
<dbReference type="PANTHER" id="PTHR11988">
    <property type="entry name" value="THYROTROPH EMBRYONIC FACTOR RELATED"/>
    <property type="match status" value="1"/>
</dbReference>
<dbReference type="Proteomes" id="UP001381693">
    <property type="component" value="Unassembled WGS sequence"/>
</dbReference>
<evidence type="ECO:0000313" key="10">
    <source>
        <dbReference type="Proteomes" id="UP001381693"/>
    </source>
</evidence>
<dbReference type="GO" id="GO:0000981">
    <property type="term" value="F:DNA-binding transcription factor activity, RNA polymerase II-specific"/>
    <property type="evidence" value="ECO:0007669"/>
    <property type="project" value="TreeGrafter"/>
</dbReference>
<dbReference type="PROSITE" id="PS50217">
    <property type="entry name" value="BZIP"/>
    <property type="match status" value="1"/>
</dbReference>
<evidence type="ECO:0000256" key="4">
    <source>
        <dbReference type="ARBA" id="ARBA00023125"/>
    </source>
</evidence>
<dbReference type="AlphaFoldDB" id="A0AAN9A758"/>
<feature type="region of interest" description="Disordered" evidence="7">
    <location>
        <begin position="46"/>
        <end position="69"/>
    </location>
</feature>
<dbReference type="PANTHER" id="PTHR11988:SF56">
    <property type="entry name" value="TRANSCRIPTION FACTOR CES-2"/>
    <property type="match status" value="1"/>
</dbReference>
<feature type="domain" description="BZIP" evidence="8">
    <location>
        <begin position="392"/>
        <end position="449"/>
    </location>
</feature>
<dbReference type="InterPro" id="IPR040223">
    <property type="entry name" value="PAR_bZIP"/>
</dbReference>
<comment type="subcellular location">
    <subcellularLocation>
        <location evidence="1">Nucleus</location>
    </subcellularLocation>
</comment>
<organism evidence="9 10">
    <name type="scientific">Halocaridina rubra</name>
    <name type="common">Hawaiian red shrimp</name>
    <dbReference type="NCBI Taxonomy" id="373956"/>
    <lineage>
        <taxon>Eukaryota</taxon>
        <taxon>Metazoa</taxon>
        <taxon>Ecdysozoa</taxon>
        <taxon>Arthropoda</taxon>
        <taxon>Crustacea</taxon>
        <taxon>Multicrustacea</taxon>
        <taxon>Malacostraca</taxon>
        <taxon>Eumalacostraca</taxon>
        <taxon>Eucarida</taxon>
        <taxon>Decapoda</taxon>
        <taxon>Pleocyemata</taxon>
        <taxon>Caridea</taxon>
        <taxon>Atyoidea</taxon>
        <taxon>Atyidae</taxon>
        <taxon>Halocaridina</taxon>
    </lineage>
</organism>
<keyword evidence="5" id="KW-0804">Transcription</keyword>
<comment type="similarity">
    <text evidence="2">Belongs to the bZIP family. NFIL3 subfamily.</text>
</comment>
<evidence type="ECO:0000313" key="9">
    <source>
        <dbReference type="EMBL" id="KAK7074725.1"/>
    </source>
</evidence>
<comment type="caution">
    <text evidence="9">The sequence shown here is derived from an EMBL/GenBank/DDBJ whole genome shotgun (WGS) entry which is preliminary data.</text>
</comment>
<keyword evidence="10" id="KW-1185">Reference proteome</keyword>
<name>A0AAN9A758_HALRR</name>